<keyword evidence="4 6" id="KW-0694">RNA-binding</keyword>
<dbReference type="SMART" id="SM00360">
    <property type="entry name" value="RRM"/>
    <property type="match status" value="3"/>
</dbReference>
<dbReference type="Gene3D" id="3.30.70.330">
    <property type="match status" value="3"/>
</dbReference>
<gene>
    <name evidence="8" type="ORF">FNV43_RR23465</name>
</gene>
<dbReference type="GO" id="GO:0005737">
    <property type="term" value="C:cytoplasm"/>
    <property type="evidence" value="ECO:0007669"/>
    <property type="project" value="UniProtKB-SubCell"/>
</dbReference>
<dbReference type="Pfam" id="PF00076">
    <property type="entry name" value="RRM_1"/>
    <property type="match status" value="3"/>
</dbReference>
<dbReference type="CDD" id="cd12361">
    <property type="entry name" value="RRM1_2_CELF1-6_like"/>
    <property type="match status" value="2"/>
</dbReference>
<keyword evidence="2" id="KW-0963">Cytoplasm</keyword>
<accession>A0A8K0DW66</accession>
<dbReference type="PROSITE" id="PS50102">
    <property type="entry name" value="RRM"/>
    <property type="match status" value="3"/>
</dbReference>
<keyword evidence="9" id="KW-1185">Reference proteome</keyword>
<evidence type="ECO:0000313" key="8">
    <source>
        <dbReference type="EMBL" id="KAF3436373.1"/>
    </source>
</evidence>
<dbReference type="FunFam" id="3.30.70.330:FF:000302">
    <property type="entry name" value="RNA-binding protein BRN1"/>
    <property type="match status" value="1"/>
</dbReference>
<dbReference type="GO" id="GO:0003729">
    <property type="term" value="F:mRNA binding"/>
    <property type="evidence" value="ECO:0007669"/>
    <property type="project" value="UniProtKB-ARBA"/>
</dbReference>
<dbReference type="PRINTS" id="PR00961">
    <property type="entry name" value="HUDSXLRNA"/>
</dbReference>
<name>A0A8K0DW66_9ROSA</name>
<dbReference type="SUPFAM" id="SSF54928">
    <property type="entry name" value="RNA-binding domain, RBD"/>
    <property type="match status" value="2"/>
</dbReference>
<dbReference type="GO" id="GO:0009908">
    <property type="term" value="P:flower development"/>
    <property type="evidence" value="ECO:0007669"/>
    <property type="project" value="UniProtKB-KW"/>
</dbReference>
<dbReference type="GO" id="GO:0006402">
    <property type="term" value="P:mRNA catabolic process"/>
    <property type="evidence" value="ECO:0007669"/>
    <property type="project" value="UniProtKB-ARBA"/>
</dbReference>
<dbReference type="CDD" id="cd12362">
    <property type="entry name" value="RRM3_CELF1-6"/>
    <property type="match status" value="1"/>
</dbReference>
<proteinExistence type="predicted"/>
<dbReference type="AlphaFoldDB" id="A0A8K0DW66"/>
<feature type="domain" description="RRM" evidence="7">
    <location>
        <begin position="104"/>
        <end position="184"/>
    </location>
</feature>
<dbReference type="InterPro" id="IPR002343">
    <property type="entry name" value="Hud_Sxl_RNA"/>
</dbReference>
<evidence type="ECO:0000256" key="2">
    <source>
        <dbReference type="ARBA" id="ARBA00022490"/>
    </source>
</evidence>
<evidence type="ECO:0000256" key="4">
    <source>
        <dbReference type="ARBA" id="ARBA00022884"/>
    </source>
</evidence>
<evidence type="ECO:0000256" key="3">
    <source>
        <dbReference type="ARBA" id="ARBA00022737"/>
    </source>
</evidence>
<reference evidence="8" key="1">
    <citation type="submission" date="2020-03" db="EMBL/GenBank/DDBJ databases">
        <title>A high-quality chromosome-level genome assembly of a woody plant with both climbing and erect habits, Rhamnella rubrinervis.</title>
        <authorList>
            <person name="Lu Z."/>
            <person name="Yang Y."/>
            <person name="Zhu X."/>
            <person name="Sun Y."/>
        </authorList>
    </citation>
    <scope>NUCLEOTIDE SEQUENCE</scope>
    <source>
        <strain evidence="8">BYM</strain>
        <tissue evidence="8">Leaf</tissue>
    </source>
</reference>
<dbReference type="GO" id="GO:2000028">
    <property type="term" value="P:regulation of photoperiodism, flowering"/>
    <property type="evidence" value="ECO:0007669"/>
    <property type="project" value="UniProtKB-ARBA"/>
</dbReference>
<evidence type="ECO:0000256" key="5">
    <source>
        <dbReference type="ARBA" id="ARBA00023089"/>
    </source>
</evidence>
<dbReference type="InterPro" id="IPR012677">
    <property type="entry name" value="Nucleotide-bd_a/b_plait_sf"/>
</dbReference>
<evidence type="ECO:0000256" key="1">
    <source>
        <dbReference type="ARBA" id="ARBA00004496"/>
    </source>
</evidence>
<dbReference type="FunFam" id="3.30.70.330:FF:000334">
    <property type="entry name" value="RNA-binding protein BRN1"/>
    <property type="match status" value="1"/>
</dbReference>
<evidence type="ECO:0000313" key="9">
    <source>
        <dbReference type="Proteomes" id="UP000796880"/>
    </source>
</evidence>
<feature type="domain" description="RRM" evidence="7">
    <location>
        <begin position="351"/>
        <end position="429"/>
    </location>
</feature>
<comment type="subcellular location">
    <subcellularLocation>
        <location evidence="1">Cytoplasm</location>
    </subcellularLocation>
</comment>
<keyword evidence="3" id="KW-0677">Repeat</keyword>
<dbReference type="InterPro" id="IPR035979">
    <property type="entry name" value="RBD_domain_sf"/>
</dbReference>
<dbReference type="EMBL" id="VOIH02000010">
    <property type="protein sequence ID" value="KAF3436373.1"/>
    <property type="molecule type" value="Genomic_DNA"/>
</dbReference>
<protein>
    <recommendedName>
        <fullName evidence="7">RRM domain-containing protein</fullName>
    </recommendedName>
</protein>
<sequence>MAEVKKERKSSSEESVKLFVGQVPKHMTEAQLLAMFQEFALVDEVNIIKDKATRASRGCCFVICPSRQEADKAVNACHNKKTLPGASSPLQVKYADGELERLEHKLFVGMLPKNVSESEVSTLFSKYGSIKDLQILRGSQQTSKGCAFLKYETKEQALAALEAINGKYKMEGSSVPLVVKWADTEKERQARKAQKAQSLASNVPINDSQHPSLFGALPMGYVPQYNGYGYQAPGTYGVMQYRLSPMQNQHGFHNMIPPVNQGNGLRGITPDLAPNMAPRSYAMPPASYVGSAYPAVPDLQHPLAYPGGIMSHRPLNSSPSSVPHAVVSGNSTTSFGTSKSSGSQVEGPPGANLFIYHIPQEFGDQELANAFQAFGRVLSAKVFVDKATGASKCFGFVSYESPEAAQSAISMMNGYQLGGKKLKVQLKRDNKQNKPY</sequence>
<dbReference type="GO" id="GO:1990904">
    <property type="term" value="C:ribonucleoprotein complex"/>
    <property type="evidence" value="ECO:0007669"/>
    <property type="project" value="InterPro"/>
</dbReference>
<comment type="caution">
    <text evidence="8">The sequence shown here is derived from an EMBL/GenBank/DDBJ whole genome shotgun (WGS) entry which is preliminary data.</text>
</comment>
<dbReference type="FunFam" id="3.30.70.330:FF:000216">
    <property type="entry name" value="RNA-binding protein BRN1 isoform X1"/>
    <property type="match status" value="1"/>
</dbReference>
<dbReference type="OrthoDB" id="410044at2759"/>
<dbReference type="InterPro" id="IPR000504">
    <property type="entry name" value="RRM_dom"/>
</dbReference>
<dbReference type="Proteomes" id="UP000796880">
    <property type="component" value="Unassembled WGS sequence"/>
</dbReference>
<feature type="domain" description="RRM" evidence="7">
    <location>
        <begin position="16"/>
        <end position="97"/>
    </location>
</feature>
<keyword evidence="5" id="KW-0287">Flowering</keyword>
<evidence type="ECO:0000259" key="7">
    <source>
        <dbReference type="PROSITE" id="PS50102"/>
    </source>
</evidence>
<evidence type="ECO:0000256" key="6">
    <source>
        <dbReference type="PROSITE-ProRule" id="PRU00176"/>
    </source>
</evidence>
<dbReference type="PANTHER" id="PTHR24012">
    <property type="entry name" value="RNA BINDING PROTEIN"/>
    <property type="match status" value="1"/>
</dbReference>
<organism evidence="8 9">
    <name type="scientific">Rhamnella rubrinervis</name>
    <dbReference type="NCBI Taxonomy" id="2594499"/>
    <lineage>
        <taxon>Eukaryota</taxon>
        <taxon>Viridiplantae</taxon>
        <taxon>Streptophyta</taxon>
        <taxon>Embryophyta</taxon>
        <taxon>Tracheophyta</taxon>
        <taxon>Spermatophyta</taxon>
        <taxon>Magnoliopsida</taxon>
        <taxon>eudicotyledons</taxon>
        <taxon>Gunneridae</taxon>
        <taxon>Pentapetalae</taxon>
        <taxon>rosids</taxon>
        <taxon>fabids</taxon>
        <taxon>Rosales</taxon>
        <taxon>Rhamnaceae</taxon>
        <taxon>rhamnoid group</taxon>
        <taxon>Rhamneae</taxon>
        <taxon>Rhamnella</taxon>
    </lineage>
</organism>